<evidence type="ECO:0000256" key="10">
    <source>
        <dbReference type="ARBA" id="ARBA00052809"/>
    </source>
</evidence>
<keyword evidence="6" id="KW-0443">Lipid metabolism</keyword>
<proteinExistence type="inferred from homology"/>
<dbReference type="FunFam" id="3.90.226.10:FF:000024">
    <property type="entry name" value="Delta3,5-delta2,4-dienoyl-CoA isomerase"/>
    <property type="match status" value="1"/>
</dbReference>
<evidence type="ECO:0000256" key="3">
    <source>
        <dbReference type="ARBA" id="ARBA00005254"/>
    </source>
</evidence>
<dbReference type="STRING" id="45351.A7SDI6"/>
<evidence type="ECO:0000256" key="1">
    <source>
        <dbReference type="ARBA" id="ARBA00004275"/>
    </source>
</evidence>
<evidence type="ECO:0000256" key="9">
    <source>
        <dbReference type="ARBA" id="ARBA00051408"/>
    </source>
</evidence>
<comment type="pathway">
    <text evidence="2">Lipid metabolism; fatty acid beta-oxidation.</text>
</comment>
<dbReference type="eggNOG" id="KOG1681">
    <property type="taxonomic scope" value="Eukaryota"/>
</dbReference>
<dbReference type="Gene3D" id="3.90.226.10">
    <property type="entry name" value="2-enoyl-CoA Hydratase, Chain A, domain 1"/>
    <property type="match status" value="1"/>
</dbReference>
<dbReference type="OMA" id="QYVAHVE"/>
<keyword evidence="4" id="KW-0276">Fatty acid metabolism</keyword>
<evidence type="ECO:0000313" key="14">
    <source>
        <dbReference type="Proteomes" id="UP000001593"/>
    </source>
</evidence>
<dbReference type="HOGENOM" id="CLU_009834_7_0_1"/>
<evidence type="ECO:0000256" key="2">
    <source>
        <dbReference type="ARBA" id="ARBA00005005"/>
    </source>
</evidence>
<comment type="function">
    <text evidence="11">Isomerization of 3-trans,5-cis-dienoyl-CoA to 2-trans,4-trans-dienoyl-CoA.</text>
</comment>
<comment type="catalytic activity">
    <reaction evidence="9">
        <text>(3E,5Z)-octadienoyl-CoA = (2E,4E)-octadienoyl-CoA</text>
        <dbReference type="Rhea" id="RHEA:45244"/>
        <dbReference type="ChEBI" id="CHEBI:62243"/>
        <dbReference type="ChEBI" id="CHEBI:85108"/>
    </reaction>
</comment>
<name>A7SDI6_NEMVE</name>
<dbReference type="UniPathway" id="UPA00659"/>
<protein>
    <recommendedName>
        <fullName evidence="12">Delta(3,5)-Delta(2,4)-dienoyl-CoA isomerase, mitochondrial</fullName>
    </recommendedName>
</protein>
<dbReference type="GO" id="GO:0005739">
    <property type="term" value="C:mitochondrion"/>
    <property type="evidence" value="ECO:0000318"/>
    <property type="project" value="GO_Central"/>
</dbReference>
<evidence type="ECO:0000256" key="6">
    <source>
        <dbReference type="ARBA" id="ARBA00023098"/>
    </source>
</evidence>
<dbReference type="GO" id="GO:0051750">
    <property type="term" value="F:delta(3,5)-delta(2,4)-dienoyl-CoA isomerase activity"/>
    <property type="evidence" value="ECO:0000318"/>
    <property type="project" value="GO_Central"/>
</dbReference>
<evidence type="ECO:0000256" key="7">
    <source>
        <dbReference type="ARBA" id="ARBA00023140"/>
    </source>
</evidence>
<dbReference type="CDD" id="cd06558">
    <property type="entry name" value="crotonase-like"/>
    <property type="match status" value="1"/>
</dbReference>
<evidence type="ECO:0000313" key="13">
    <source>
        <dbReference type="EMBL" id="EDO38232.1"/>
    </source>
</evidence>
<dbReference type="AlphaFoldDB" id="A7SDI6"/>
<reference evidence="13 14" key="1">
    <citation type="journal article" date="2007" name="Science">
        <title>Sea anemone genome reveals ancestral eumetazoan gene repertoire and genomic organization.</title>
        <authorList>
            <person name="Putnam N.H."/>
            <person name="Srivastava M."/>
            <person name="Hellsten U."/>
            <person name="Dirks B."/>
            <person name="Chapman J."/>
            <person name="Salamov A."/>
            <person name="Terry A."/>
            <person name="Shapiro H."/>
            <person name="Lindquist E."/>
            <person name="Kapitonov V.V."/>
            <person name="Jurka J."/>
            <person name="Genikhovich G."/>
            <person name="Grigoriev I.V."/>
            <person name="Lucas S.M."/>
            <person name="Steele R.E."/>
            <person name="Finnerty J.R."/>
            <person name="Technau U."/>
            <person name="Martindale M.Q."/>
            <person name="Rokhsar D.S."/>
        </authorList>
    </citation>
    <scope>NUCLEOTIDE SEQUENCE [LARGE SCALE GENOMIC DNA]</scope>
    <source>
        <strain evidence="14">CH2 X CH6</strain>
    </source>
</reference>
<evidence type="ECO:0000256" key="5">
    <source>
        <dbReference type="ARBA" id="ARBA00022990"/>
    </source>
</evidence>
<dbReference type="EMBL" id="DS469630">
    <property type="protein sequence ID" value="EDO38232.1"/>
    <property type="molecule type" value="Genomic_DNA"/>
</dbReference>
<dbReference type="GO" id="GO:0006635">
    <property type="term" value="P:fatty acid beta-oxidation"/>
    <property type="evidence" value="ECO:0007669"/>
    <property type="project" value="UniProtKB-UniPathway"/>
</dbReference>
<keyword evidence="5" id="KW-0007">Acetylation</keyword>
<dbReference type="InterPro" id="IPR014748">
    <property type="entry name" value="Enoyl-CoA_hydra_C"/>
</dbReference>
<dbReference type="Gene3D" id="1.10.12.10">
    <property type="entry name" value="Lyase 2-enoyl-coa Hydratase, Chain A, domain 2"/>
    <property type="match status" value="1"/>
</dbReference>
<dbReference type="Pfam" id="PF00378">
    <property type="entry name" value="ECH_1"/>
    <property type="match status" value="1"/>
</dbReference>
<evidence type="ECO:0000256" key="11">
    <source>
        <dbReference type="ARBA" id="ARBA00055786"/>
    </source>
</evidence>
<dbReference type="GO" id="GO:0005777">
    <property type="term" value="C:peroxisome"/>
    <property type="evidence" value="ECO:0007669"/>
    <property type="project" value="UniProtKB-SubCell"/>
</dbReference>
<comment type="similarity">
    <text evidence="3">Belongs to the enoyl-CoA hydratase/isomerase family.</text>
</comment>
<sequence length="281" mass="30975">MCSAKAYKFETLAVTRPRENVLQVEMNRPDKRNAMNQTFWREMVECFDQISKDGDCRAVVLSGAGKIFTAGNDHLMDMAGVLMSSADSDDPARKAIHIRQTILAYQESFTAIEKCEKPVIAAVHSACVGGGVDMICACDIRLCTSDAWFQVKEVELGLAADVGTLQRMPKIVGNESLVRELCYTARRLLAHEAKEAGLVSGIYPNRERVISAALDMAAKIAKMSPVAVTGTKHNLNYSRDHPVDASLKYIATWNMTMLQTEDIMKAAQAMMAKEEATFSKL</sequence>
<evidence type="ECO:0000256" key="8">
    <source>
        <dbReference type="ARBA" id="ARBA00023235"/>
    </source>
</evidence>
<comment type="subcellular location">
    <subcellularLocation>
        <location evidence="1">Peroxisome</location>
    </subcellularLocation>
</comment>
<dbReference type="FunFam" id="1.10.12.10:FF:000004">
    <property type="entry name" value="Delta3,5-delta2,4-dienoyl-CoA isomerase"/>
    <property type="match status" value="1"/>
</dbReference>
<dbReference type="NCBIfam" id="NF004794">
    <property type="entry name" value="PRK06142.1"/>
    <property type="match status" value="1"/>
</dbReference>
<evidence type="ECO:0000256" key="12">
    <source>
        <dbReference type="ARBA" id="ARBA00071021"/>
    </source>
</evidence>
<keyword evidence="8" id="KW-0413">Isomerase</keyword>
<organism evidence="13 14">
    <name type="scientific">Nematostella vectensis</name>
    <name type="common">Starlet sea anemone</name>
    <dbReference type="NCBI Taxonomy" id="45351"/>
    <lineage>
        <taxon>Eukaryota</taxon>
        <taxon>Metazoa</taxon>
        <taxon>Cnidaria</taxon>
        <taxon>Anthozoa</taxon>
        <taxon>Hexacorallia</taxon>
        <taxon>Actiniaria</taxon>
        <taxon>Edwardsiidae</taxon>
        <taxon>Nematostella</taxon>
    </lineage>
</organism>
<dbReference type="InParanoid" id="A7SDI6"/>
<dbReference type="Proteomes" id="UP000001593">
    <property type="component" value="Unassembled WGS sequence"/>
</dbReference>
<dbReference type="PANTHER" id="PTHR43149">
    <property type="entry name" value="ENOYL-COA HYDRATASE"/>
    <property type="match status" value="1"/>
</dbReference>
<keyword evidence="14" id="KW-1185">Reference proteome</keyword>
<keyword evidence="7" id="KW-0576">Peroxisome</keyword>
<dbReference type="PhylomeDB" id="A7SDI6"/>
<dbReference type="InterPro" id="IPR029045">
    <property type="entry name" value="ClpP/crotonase-like_dom_sf"/>
</dbReference>
<dbReference type="InterPro" id="IPR045002">
    <property type="entry name" value="Ech1-like"/>
</dbReference>
<dbReference type="SUPFAM" id="SSF52096">
    <property type="entry name" value="ClpP/crotonase"/>
    <property type="match status" value="1"/>
</dbReference>
<dbReference type="InterPro" id="IPR001753">
    <property type="entry name" value="Enoyl-CoA_hydra/iso"/>
</dbReference>
<evidence type="ECO:0000256" key="4">
    <source>
        <dbReference type="ARBA" id="ARBA00022832"/>
    </source>
</evidence>
<gene>
    <name evidence="13" type="ORF">NEMVEDRAFT_v1g114223</name>
</gene>
<dbReference type="PANTHER" id="PTHR43149:SF1">
    <property type="entry name" value="DELTA(3,5)-DELTA(2,4)-DIENOYL-COA ISOMERASE, MITOCHONDRIAL"/>
    <property type="match status" value="1"/>
</dbReference>
<comment type="catalytic activity">
    <reaction evidence="10">
        <text>(3E,5Z,8Z,11Z,14Z)-eicosapentaenoyl-CoA = (2E,4E,8Z,11Z,14Z)-eicosapentaenoyl-CoA</text>
        <dbReference type="Rhea" id="RHEA:45224"/>
        <dbReference type="ChEBI" id="CHEBI:85090"/>
        <dbReference type="ChEBI" id="CHEBI:85091"/>
    </reaction>
</comment>
<accession>A7SDI6</accession>